<name>A0A975Q149_9SPHN</name>
<dbReference type="SUPFAM" id="SSF46785">
    <property type="entry name" value="Winged helix' DNA-binding domain"/>
    <property type="match status" value="1"/>
</dbReference>
<comment type="similarity">
    <text evidence="1">Belongs to the LysR transcriptional regulatory family.</text>
</comment>
<dbReference type="PANTHER" id="PTHR30537">
    <property type="entry name" value="HTH-TYPE TRANSCRIPTIONAL REGULATOR"/>
    <property type="match status" value="1"/>
</dbReference>
<feature type="domain" description="HTH lysR-type" evidence="5">
    <location>
        <begin position="10"/>
        <end position="59"/>
    </location>
</feature>
<dbReference type="RefSeq" id="WP_212608958.1">
    <property type="nucleotide sequence ID" value="NZ_CP073910.1"/>
</dbReference>
<dbReference type="PANTHER" id="PTHR30537:SF10">
    <property type="entry name" value="TRANSCRIPTIONAL REGULATOR-RELATED"/>
    <property type="match status" value="1"/>
</dbReference>
<dbReference type="AlphaFoldDB" id="A0A975Q149"/>
<dbReference type="Pfam" id="PF00126">
    <property type="entry name" value="HTH_1"/>
    <property type="match status" value="1"/>
</dbReference>
<accession>A0A975Q149</accession>
<evidence type="ECO:0000256" key="4">
    <source>
        <dbReference type="ARBA" id="ARBA00023163"/>
    </source>
</evidence>
<evidence type="ECO:0000313" key="7">
    <source>
        <dbReference type="Proteomes" id="UP000681425"/>
    </source>
</evidence>
<proteinExistence type="inferred from homology"/>
<evidence type="ECO:0000313" key="6">
    <source>
        <dbReference type="EMBL" id="QUT05291.1"/>
    </source>
</evidence>
<dbReference type="Pfam" id="PF03466">
    <property type="entry name" value="LysR_substrate"/>
    <property type="match status" value="1"/>
</dbReference>
<reference evidence="6" key="1">
    <citation type="submission" date="2021-04" db="EMBL/GenBank/DDBJ databases">
        <title>Isolation of p-tert-butylphenol degrading bacteria Sphingobium phenoxybenzoativorans Tas13 from active sludge.</title>
        <authorList>
            <person name="Li Y."/>
        </authorList>
    </citation>
    <scope>NUCLEOTIDE SEQUENCE</scope>
    <source>
        <strain evidence="6">Tas13</strain>
    </source>
</reference>
<dbReference type="InterPro" id="IPR036388">
    <property type="entry name" value="WH-like_DNA-bd_sf"/>
</dbReference>
<evidence type="ECO:0000256" key="1">
    <source>
        <dbReference type="ARBA" id="ARBA00009437"/>
    </source>
</evidence>
<evidence type="ECO:0000256" key="2">
    <source>
        <dbReference type="ARBA" id="ARBA00023015"/>
    </source>
</evidence>
<dbReference type="FunFam" id="3.40.190.290:FF:000001">
    <property type="entry name" value="Transcriptional regulator, LysR family"/>
    <property type="match status" value="1"/>
</dbReference>
<keyword evidence="7" id="KW-1185">Reference proteome</keyword>
<dbReference type="InterPro" id="IPR036390">
    <property type="entry name" value="WH_DNA-bd_sf"/>
</dbReference>
<sequence>MAAWDGFDEFAAVAAAGTFSGGAAVMGVSTSHMSRAVARLENRMQAQLFHRTTRSVRLTDAGRIFLDHCTRMIQERDEVIALMNEQDEPQGDLRVTCSNAMGERFVAPILRAFAIANPRLNVTLELTNRLVDLVAEGYDVAIRTGHLPDSRLIATRIASRTLYTCASPDYLAAHGTPVSLADLDRHQCLAGTSTTWHFTHRGRRSTHRPRGRWRCNSGAAVVDAALAGMGLCQLPEFYILPHLASGRLTLVLDDHRADDEPIWAVYPQRRHMLPKITGLVEALRRELPQALQIA</sequence>
<dbReference type="FunFam" id="1.10.10.10:FF:000001">
    <property type="entry name" value="LysR family transcriptional regulator"/>
    <property type="match status" value="1"/>
</dbReference>
<dbReference type="KEGG" id="spph:KFK14_20210"/>
<dbReference type="PROSITE" id="PS50931">
    <property type="entry name" value="HTH_LYSR"/>
    <property type="match status" value="1"/>
</dbReference>
<dbReference type="GO" id="GO:0043565">
    <property type="term" value="F:sequence-specific DNA binding"/>
    <property type="evidence" value="ECO:0007669"/>
    <property type="project" value="TreeGrafter"/>
</dbReference>
<dbReference type="GO" id="GO:0003700">
    <property type="term" value="F:DNA-binding transcription factor activity"/>
    <property type="evidence" value="ECO:0007669"/>
    <property type="project" value="InterPro"/>
</dbReference>
<evidence type="ECO:0000259" key="5">
    <source>
        <dbReference type="PROSITE" id="PS50931"/>
    </source>
</evidence>
<protein>
    <submittedName>
        <fullName evidence="6">LysR family transcriptional regulator</fullName>
    </submittedName>
</protein>
<keyword evidence="2" id="KW-0805">Transcription regulation</keyword>
<dbReference type="Gene3D" id="3.40.190.290">
    <property type="match status" value="1"/>
</dbReference>
<organism evidence="6 7">
    <name type="scientific">Sphingobium phenoxybenzoativorans</name>
    <dbReference type="NCBI Taxonomy" id="1592790"/>
    <lineage>
        <taxon>Bacteria</taxon>
        <taxon>Pseudomonadati</taxon>
        <taxon>Pseudomonadota</taxon>
        <taxon>Alphaproteobacteria</taxon>
        <taxon>Sphingomonadales</taxon>
        <taxon>Sphingomonadaceae</taxon>
        <taxon>Sphingobium</taxon>
    </lineage>
</organism>
<keyword evidence="4" id="KW-0804">Transcription</keyword>
<keyword evidence="3" id="KW-0238">DNA-binding</keyword>
<dbReference type="InterPro" id="IPR000847">
    <property type="entry name" value="LysR_HTH_N"/>
</dbReference>
<dbReference type="InterPro" id="IPR058163">
    <property type="entry name" value="LysR-type_TF_proteobact-type"/>
</dbReference>
<dbReference type="SUPFAM" id="SSF53850">
    <property type="entry name" value="Periplasmic binding protein-like II"/>
    <property type="match status" value="1"/>
</dbReference>
<dbReference type="Proteomes" id="UP000681425">
    <property type="component" value="Chromosome"/>
</dbReference>
<dbReference type="GO" id="GO:0006351">
    <property type="term" value="P:DNA-templated transcription"/>
    <property type="evidence" value="ECO:0007669"/>
    <property type="project" value="TreeGrafter"/>
</dbReference>
<evidence type="ECO:0000256" key="3">
    <source>
        <dbReference type="ARBA" id="ARBA00023125"/>
    </source>
</evidence>
<gene>
    <name evidence="6" type="ORF">KFK14_20210</name>
</gene>
<dbReference type="InterPro" id="IPR005119">
    <property type="entry name" value="LysR_subst-bd"/>
</dbReference>
<dbReference type="EMBL" id="CP073910">
    <property type="protein sequence ID" value="QUT05291.1"/>
    <property type="molecule type" value="Genomic_DNA"/>
</dbReference>
<dbReference type="Gene3D" id="1.10.10.10">
    <property type="entry name" value="Winged helix-like DNA-binding domain superfamily/Winged helix DNA-binding domain"/>
    <property type="match status" value="1"/>
</dbReference>